<protein>
    <submittedName>
        <fullName evidence="2">Uncharacterized protein family UPF0150 domain protein</fullName>
    </submittedName>
</protein>
<sequence>SESIPKVLPKGTAIGGRTLSREMAFTARIWRDEEGFFVAQCEELPGCVSQGKTLEEARRNFAEALEGYLETLAKEGGVPPAPAPANALRVRFELLPA</sequence>
<dbReference type="InterPro" id="IPR051404">
    <property type="entry name" value="TA_system_antitoxin"/>
</dbReference>
<dbReference type="Pfam" id="PF15919">
    <property type="entry name" value="HicB_lk_antitox"/>
    <property type="match status" value="1"/>
</dbReference>
<dbReference type="AlphaFoldDB" id="T1BZR7"/>
<dbReference type="InterPro" id="IPR031807">
    <property type="entry name" value="HicB-like"/>
</dbReference>
<dbReference type="Gene3D" id="3.30.160.250">
    <property type="match status" value="1"/>
</dbReference>
<name>T1BZR7_9ZZZZ</name>
<dbReference type="InterPro" id="IPR035069">
    <property type="entry name" value="TTHA1013/TTHA0281-like"/>
</dbReference>
<organism evidence="2">
    <name type="scientific">mine drainage metagenome</name>
    <dbReference type="NCBI Taxonomy" id="410659"/>
    <lineage>
        <taxon>unclassified sequences</taxon>
        <taxon>metagenomes</taxon>
        <taxon>ecological metagenomes</taxon>
    </lineage>
</organism>
<dbReference type="PANTHER" id="PTHR34504:SF2">
    <property type="entry name" value="UPF0150 PROTEIN SSL0259"/>
    <property type="match status" value="1"/>
</dbReference>
<gene>
    <name evidence="2" type="ORF">B1B_08524</name>
</gene>
<dbReference type="PANTHER" id="PTHR34504">
    <property type="entry name" value="ANTITOXIN HICB"/>
    <property type="match status" value="1"/>
</dbReference>
<proteinExistence type="predicted"/>
<feature type="domain" description="HicB-like antitoxin of toxin-antitoxin system" evidence="1">
    <location>
        <begin position="28"/>
        <end position="88"/>
    </location>
</feature>
<feature type="non-terminal residue" evidence="2">
    <location>
        <position position="1"/>
    </location>
</feature>
<dbReference type="EMBL" id="AUZY01005572">
    <property type="protein sequence ID" value="EQD58534.1"/>
    <property type="molecule type" value="Genomic_DNA"/>
</dbReference>
<evidence type="ECO:0000259" key="1">
    <source>
        <dbReference type="Pfam" id="PF15919"/>
    </source>
</evidence>
<reference evidence="2" key="1">
    <citation type="submission" date="2013-08" db="EMBL/GenBank/DDBJ databases">
        <authorList>
            <person name="Mendez C."/>
            <person name="Richter M."/>
            <person name="Ferrer M."/>
            <person name="Sanchez J."/>
        </authorList>
    </citation>
    <scope>NUCLEOTIDE SEQUENCE</scope>
</reference>
<accession>T1BZR7</accession>
<dbReference type="SUPFAM" id="SSF143100">
    <property type="entry name" value="TTHA1013/TTHA0281-like"/>
    <property type="match status" value="1"/>
</dbReference>
<comment type="caution">
    <text evidence="2">The sequence shown here is derived from an EMBL/GenBank/DDBJ whole genome shotgun (WGS) entry which is preliminary data.</text>
</comment>
<reference evidence="2" key="2">
    <citation type="journal article" date="2014" name="ISME J.">
        <title>Microbial stratification in low pH oxic and suboxic macroscopic growths along an acid mine drainage.</title>
        <authorList>
            <person name="Mendez-Garcia C."/>
            <person name="Mesa V."/>
            <person name="Sprenger R.R."/>
            <person name="Richter M."/>
            <person name="Diez M.S."/>
            <person name="Solano J."/>
            <person name="Bargiela R."/>
            <person name="Golyshina O.V."/>
            <person name="Manteca A."/>
            <person name="Ramos J.L."/>
            <person name="Gallego J.R."/>
            <person name="Llorente I."/>
            <person name="Martins Dos Santos V.A."/>
            <person name="Jensen O.N."/>
            <person name="Pelaez A.I."/>
            <person name="Sanchez J."/>
            <person name="Ferrer M."/>
        </authorList>
    </citation>
    <scope>NUCLEOTIDE SEQUENCE</scope>
</reference>
<evidence type="ECO:0000313" key="2">
    <source>
        <dbReference type="EMBL" id="EQD58534.1"/>
    </source>
</evidence>